<dbReference type="AlphaFoldDB" id="A0A7D8AJF3"/>
<keyword evidence="1" id="KW-1133">Transmembrane helix</keyword>
<feature type="transmembrane region" description="Helical" evidence="1">
    <location>
        <begin position="141"/>
        <end position="165"/>
    </location>
</feature>
<protein>
    <submittedName>
        <fullName evidence="3">DUF1624 domain-containing protein</fullName>
    </submittedName>
</protein>
<reference evidence="3 4" key="1">
    <citation type="journal article" date="2020" name="Front. Microbiol.">
        <title>Design of Bacterial Strain-Specific qPCR Assays Using NGS Data and Publicly Available Resources and Its Application to Track Biocontrol Strains.</title>
        <authorList>
            <person name="Hernandez I."/>
            <person name="Sant C."/>
            <person name="Martinez R."/>
            <person name="Fernandez C."/>
        </authorList>
    </citation>
    <scope>NUCLEOTIDE SEQUENCE [LARGE SCALE GENOMIC DNA]</scope>
    <source>
        <strain evidence="3 4">B24</strain>
    </source>
</reference>
<dbReference type="PANTHER" id="PTHR30590:SF3">
    <property type="entry name" value="HYPOTHETICAL MEMBRANE SPANNING PROTEIN"/>
    <property type="match status" value="1"/>
</dbReference>
<feature type="transmembrane region" description="Helical" evidence="1">
    <location>
        <begin position="308"/>
        <end position="332"/>
    </location>
</feature>
<dbReference type="InterPro" id="IPR012429">
    <property type="entry name" value="HGSNAT_cat"/>
</dbReference>
<keyword evidence="1" id="KW-0472">Membrane</keyword>
<feature type="transmembrane region" description="Helical" evidence="1">
    <location>
        <begin position="344"/>
        <end position="363"/>
    </location>
</feature>
<evidence type="ECO:0000313" key="4">
    <source>
        <dbReference type="Proteomes" id="UP000515708"/>
    </source>
</evidence>
<gene>
    <name evidence="3" type="ORF">FVO59_00975</name>
</gene>
<dbReference type="Proteomes" id="UP000515708">
    <property type="component" value="Chromosome"/>
</dbReference>
<dbReference type="EMBL" id="CP043732">
    <property type="protein sequence ID" value="QMU95927.1"/>
    <property type="molecule type" value="Genomic_DNA"/>
</dbReference>
<evidence type="ECO:0000256" key="1">
    <source>
        <dbReference type="SAM" id="Phobius"/>
    </source>
</evidence>
<organism evidence="3 4">
    <name type="scientific">Microbacterium esteraromaticum</name>
    <dbReference type="NCBI Taxonomy" id="57043"/>
    <lineage>
        <taxon>Bacteria</taxon>
        <taxon>Bacillati</taxon>
        <taxon>Actinomycetota</taxon>
        <taxon>Actinomycetes</taxon>
        <taxon>Micrococcales</taxon>
        <taxon>Microbacteriaceae</taxon>
        <taxon>Microbacterium</taxon>
    </lineage>
</organism>
<feature type="domain" description="Heparan-alpha-glucosaminide N-acetyltransferase catalytic" evidence="2">
    <location>
        <begin position="18"/>
        <end position="201"/>
    </location>
</feature>
<feature type="transmembrane region" description="Helical" evidence="1">
    <location>
        <begin position="284"/>
        <end position="301"/>
    </location>
</feature>
<dbReference type="InterPro" id="IPR052529">
    <property type="entry name" value="Bact_Transport_Assoc"/>
</dbReference>
<accession>A0A7D8AJF3</accession>
<feature type="transmembrane region" description="Helical" evidence="1">
    <location>
        <begin position="90"/>
        <end position="109"/>
    </location>
</feature>
<evidence type="ECO:0000259" key="2">
    <source>
        <dbReference type="Pfam" id="PF07786"/>
    </source>
</evidence>
<dbReference type="Pfam" id="PF07786">
    <property type="entry name" value="HGSNAT_cat"/>
    <property type="match status" value="1"/>
</dbReference>
<evidence type="ECO:0000313" key="3">
    <source>
        <dbReference type="EMBL" id="QMU95927.1"/>
    </source>
</evidence>
<keyword evidence="1" id="KW-0812">Transmembrane</keyword>
<name>A0A7D8AJF3_9MICO</name>
<feature type="transmembrane region" description="Helical" evidence="1">
    <location>
        <begin position="20"/>
        <end position="39"/>
    </location>
</feature>
<feature type="transmembrane region" description="Helical" evidence="1">
    <location>
        <begin position="59"/>
        <end position="78"/>
    </location>
</feature>
<feature type="transmembrane region" description="Helical" evidence="1">
    <location>
        <begin position="115"/>
        <end position="134"/>
    </location>
</feature>
<dbReference type="RefSeq" id="WP_182253767.1">
    <property type="nucleotide sequence ID" value="NZ_CP043732.1"/>
</dbReference>
<feature type="transmembrane region" description="Helical" evidence="1">
    <location>
        <begin position="171"/>
        <end position="194"/>
    </location>
</feature>
<feature type="transmembrane region" description="Helical" evidence="1">
    <location>
        <begin position="206"/>
        <end position="225"/>
    </location>
</feature>
<proteinExistence type="predicted"/>
<sequence>MVHATAGDWFRGFGRAPRIMGLDVARALAILGMIGAHLGEVGDRLDPSDPSTWSSLVHGHPSVLFAVLAGVSVALMTGAQAGPPPERLPALRLGLVGRGATIFVIGLLLELLHTPIAIILTLYGVLYIALIPALRWRARTLLVVAGALALGGPAVLALVTALGLGPSGQGVAFALYGGYPLTVWLVYALAGMALGRLGIGSIRTAGWMLGAGAASVIAGHALGAVGRSVGVRSEDAFDPRDSATGFTSAGWDSYPDRFREMEPGGAVLRALLAVDPHSGGTADILAAGGVAVMVIAACVLASESLRAVLLPFAALGSMPLTAYTAHVVSYVVIASPAGHISDNLIWLCSSVVLLALTTLWSMAEGRGPLERLTARIARAAASAG</sequence>
<dbReference type="PANTHER" id="PTHR30590">
    <property type="entry name" value="INNER MEMBRANE PROTEIN"/>
    <property type="match status" value="1"/>
</dbReference>